<proteinExistence type="predicted"/>
<protein>
    <submittedName>
        <fullName evidence="2">Uncharacterized protein</fullName>
    </submittedName>
</protein>
<dbReference type="AlphaFoldDB" id="A0AAD8ETL1"/>
<evidence type="ECO:0000256" key="1">
    <source>
        <dbReference type="SAM" id="MobiDB-lite"/>
    </source>
</evidence>
<accession>A0AAD8ETL1</accession>
<comment type="caution">
    <text evidence="2">The sequence shown here is derived from an EMBL/GenBank/DDBJ whole genome shotgun (WGS) entry which is preliminary data.</text>
</comment>
<evidence type="ECO:0000313" key="3">
    <source>
        <dbReference type="Proteomes" id="UP001233172"/>
    </source>
</evidence>
<reference evidence="2" key="2">
    <citation type="submission" date="2023-04" db="EMBL/GenBank/DDBJ databases">
        <authorList>
            <person name="Bu L."/>
            <person name="Lu L."/>
            <person name="Laidemitt M.R."/>
            <person name="Zhang S.M."/>
            <person name="Mutuku M."/>
            <person name="Mkoji G."/>
            <person name="Steinauer M."/>
            <person name="Loker E.S."/>
        </authorList>
    </citation>
    <scope>NUCLEOTIDE SEQUENCE</scope>
    <source>
        <strain evidence="2">KasaAsao</strain>
        <tissue evidence="2">Whole Snail</tissue>
    </source>
</reference>
<dbReference type="Proteomes" id="UP001233172">
    <property type="component" value="Unassembled WGS sequence"/>
</dbReference>
<feature type="region of interest" description="Disordered" evidence="1">
    <location>
        <begin position="1"/>
        <end position="21"/>
    </location>
</feature>
<evidence type="ECO:0000313" key="2">
    <source>
        <dbReference type="EMBL" id="KAK0039872.1"/>
    </source>
</evidence>
<feature type="non-terminal residue" evidence="2">
    <location>
        <position position="55"/>
    </location>
</feature>
<name>A0AAD8ETL1_BIOPF</name>
<reference evidence="2" key="1">
    <citation type="journal article" date="2023" name="PLoS Negl. Trop. Dis.">
        <title>A genome sequence for Biomphalaria pfeifferi, the major vector snail for the human-infecting parasite Schistosoma mansoni.</title>
        <authorList>
            <person name="Bu L."/>
            <person name="Lu L."/>
            <person name="Laidemitt M.R."/>
            <person name="Zhang S.M."/>
            <person name="Mutuku M."/>
            <person name="Mkoji G."/>
            <person name="Steinauer M."/>
            <person name="Loker E.S."/>
        </authorList>
    </citation>
    <scope>NUCLEOTIDE SEQUENCE</scope>
    <source>
        <strain evidence="2">KasaAsao</strain>
    </source>
</reference>
<dbReference type="EMBL" id="JASAOG010000393">
    <property type="protein sequence ID" value="KAK0039872.1"/>
    <property type="molecule type" value="Genomic_DNA"/>
</dbReference>
<gene>
    <name evidence="2" type="ORF">Bpfe_030695</name>
</gene>
<organism evidence="2 3">
    <name type="scientific">Biomphalaria pfeifferi</name>
    <name type="common">Bloodfluke planorb</name>
    <name type="synonym">Freshwater snail</name>
    <dbReference type="NCBI Taxonomy" id="112525"/>
    <lineage>
        <taxon>Eukaryota</taxon>
        <taxon>Metazoa</taxon>
        <taxon>Spiralia</taxon>
        <taxon>Lophotrochozoa</taxon>
        <taxon>Mollusca</taxon>
        <taxon>Gastropoda</taxon>
        <taxon>Heterobranchia</taxon>
        <taxon>Euthyneura</taxon>
        <taxon>Panpulmonata</taxon>
        <taxon>Hygrophila</taxon>
        <taxon>Lymnaeoidea</taxon>
        <taxon>Planorbidae</taxon>
        <taxon>Biomphalaria</taxon>
    </lineage>
</organism>
<keyword evidence="3" id="KW-1185">Reference proteome</keyword>
<sequence length="55" mass="6462">MTPEKIKNNNSPKTKQFENESDIEWGRLPVMPAAPLAKRIIFLDVQSSRNWNHRQ</sequence>